<gene>
    <name evidence="3" type="ORF">OTAKU_00240</name>
</gene>
<dbReference type="Pfam" id="PF17289">
    <property type="entry name" value="Terminase_6C"/>
    <property type="match status" value="1"/>
</dbReference>
<sequence>MPLKLNKPQAEFLAVRKKFNAFVGGYRSGKTFVGCVRLWMLALKHPGIKLGYFAPTYPMIQDIFYTTIAEVGEIFSDTYNLDLSVDINVSRKEVRLFVGDNEYAMVKCRAMEHAHRIVGFDISHAQIDEIDTMKMDKADAAWKKIIARLSSVRTDYPVNTVDFTTTPEGFNFVHRLFVVELAERPGIARHYSLTKASTRQNAKNLPGDYIQSLYDTYPAQLVNAYIDGDFVNLTSGTVYYAYDRKRCRSFEKIQPGETLYIGQDFNVGKMASTVYVHRGNVWHAVAELVDLFDTPDVIRVVKERWQDHGHRVVMYPDASGRNRKSNQASTSDIAMLQQAGFEVRVNASNPAVKDRVLATVKALESGLLMVNDAECPATARGLEQQAYDKNGEPDKGTGIDHQNDATTYPIAFEMPVRKPVVHTPVTFAL</sequence>
<dbReference type="Gene3D" id="3.40.50.300">
    <property type="entry name" value="P-loop containing nucleotide triphosphate hydrolases"/>
    <property type="match status" value="1"/>
</dbReference>
<evidence type="ECO:0000256" key="1">
    <source>
        <dbReference type="ARBA" id="ARBA00022612"/>
    </source>
</evidence>
<dbReference type="InterPro" id="IPR035421">
    <property type="entry name" value="Terminase_6C"/>
</dbReference>
<keyword evidence="4" id="KW-1185">Reference proteome</keyword>
<name>A0AAE9HGX4_9CAUD</name>
<protein>
    <submittedName>
        <fullName evidence="3">Terminase large subunit</fullName>
    </submittedName>
</protein>
<organism evidence="3 4">
    <name type="scientific">Serratia phage vB_SmaM-Otaku</name>
    <dbReference type="NCBI Taxonomy" id="2932867"/>
    <lineage>
        <taxon>Viruses</taxon>
        <taxon>Duplodnaviria</taxon>
        <taxon>Heunggongvirae</taxon>
        <taxon>Uroviricota</taxon>
        <taxon>Caudoviricetes</taxon>
        <taxon>Sarkviridae</taxon>
        <taxon>Otakuvirus</taxon>
        <taxon>Otakuvirus otaku</taxon>
    </lineage>
</organism>
<dbReference type="Pfam" id="PF03237">
    <property type="entry name" value="Terminase_6N"/>
    <property type="match status" value="1"/>
</dbReference>
<dbReference type="EMBL" id="ON087563">
    <property type="protein sequence ID" value="UPU16013.1"/>
    <property type="molecule type" value="Genomic_DNA"/>
</dbReference>
<dbReference type="Gene3D" id="3.30.420.280">
    <property type="match status" value="1"/>
</dbReference>
<proteinExistence type="predicted"/>
<dbReference type="GO" id="GO:0005524">
    <property type="term" value="F:ATP binding"/>
    <property type="evidence" value="ECO:0007669"/>
    <property type="project" value="UniProtKB-KW"/>
</dbReference>
<evidence type="ECO:0000259" key="2">
    <source>
        <dbReference type="Pfam" id="PF17289"/>
    </source>
</evidence>
<dbReference type="InterPro" id="IPR027417">
    <property type="entry name" value="P-loop_NTPase"/>
</dbReference>
<feature type="domain" description="Terminase large subunit gp17-like C-terminal" evidence="2">
    <location>
        <begin position="262"/>
        <end position="409"/>
    </location>
</feature>
<dbReference type="Proteomes" id="UP000830955">
    <property type="component" value="Segment"/>
</dbReference>
<evidence type="ECO:0000313" key="3">
    <source>
        <dbReference type="EMBL" id="UPU16013.1"/>
    </source>
</evidence>
<evidence type="ECO:0000313" key="4">
    <source>
        <dbReference type="Proteomes" id="UP000830955"/>
    </source>
</evidence>
<reference evidence="3 4" key="1">
    <citation type="submission" date="2022-03" db="EMBL/GenBank/DDBJ databases">
        <authorList>
            <person name="Friedrich I."/>
            <person name="Schneider D."/>
            <person name="Poehlein A."/>
            <person name="Hertel R."/>
            <person name="Daniel R."/>
        </authorList>
    </citation>
    <scope>NUCLEOTIDE SEQUENCE [LARGE SCALE GENOMIC DNA]</scope>
</reference>
<keyword evidence="1" id="KW-1188">Viral release from host cell</keyword>
<accession>A0AAE9HGX4</accession>